<dbReference type="PANTHER" id="PTHR43085">
    <property type="entry name" value="HEXOKINASE FAMILY MEMBER"/>
    <property type="match status" value="1"/>
</dbReference>
<dbReference type="AlphaFoldDB" id="A0A0M2SRL7"/>
<evidence type="ECO:0000256" key="5">
    <source>
        <dbReference type="ARBA" id="ARBA00022840"/>
    </source>
</evidence>
<dbReference type="PATRIC" id="fig|1408103.3.peg.3823"/>
<accession>A0A0M2SRL7</accession>
<dbReference type="Pfam" id="PF00294">
    <property type="entry name" value="PfkB"/>
    <property type="match status" value="1"/>
</dbReference>
<keyword evidence="9" id="KW-1185">Reference proteome</keyword>
<keyword evidence="5" id="KW-0067">ATP-binding</keyword>
<dbReference type="InterPro" id="IPR002173">
    <property type="entry name" value="Carboh/pur_kinase_PfkB_CS"/>
</dbReference>
<dbReference type="OrthoDB" id="9813569at2"/>
<protein>
    <submittedName>
        <fullName evidence="8">2-dehydro-3-deoxygluconokinase</fullName>
    </submittedName>
</protein>
<comment type="caution">
    <text evidence="8">The sequence shown here is derived from an EMBL/GenBank/DDBJ whole genome shotgun (WGS) entry which is preliminary data.</text>
</comment>
<feature type="domain" description="Carbohydrate kinase PfkB" evidence="7">
    <location>
        <begin position="3"/>
        <end position="298"/>
    </location>
</feature>
<evidence type="ECO:0000256" key="3">
    <source>
        <dbReference type="ARBA" id="ARBA00022741"/>
    </source>
</evidence>
<keyword evidence="2 6" id="KW-0808">Transferase</keyword>
<dbReference type="GO" id="GO:0006000">
    <property type="term" value="P:fructose metabolic process"/>
    <property type="evidence" value="ECO:0007669"/>
    <property type="project" value="UniProtKB-ARBA"/>
</dbReference>
<comment type="similarity">
    <text evidence="1 6">Belongs to the carbohydrate kinase PfkB family.</text>
</comment>
<evidence type="ECO:0000313" key="9">
    <source>
        <dbReference type="Proteomes" id="UP000034166"/>
    </source>
</evidence>
<dbReference type="InterPro" id="IPR011611">
    <property type="entry name" value="PfkB_dom"/>
</dbReference>
<dbReference type="SUPFAM" id="SSF53613">
    <property type="entry name" value="Ribokinase-like"/>
    <property type="match status" value="1"/>
</dbReference>
<organism evidence="8 9">
    <name type="scientific">Mesobacillus campisalis</name>
    <dbReference type="NCBI Taxonomy" id="1408103"/>
    <lineage>
        <taxon>Bacteria</taxon>
        <taxon>Bacillati</taxon>
        <taxon>Bacillota</taxon>
        <taxon>Bacilli</taxon>
        <taxon>Bacillales</taxon>
        <taxon>Bacillaceae</taxon>
        <taxon>Mesobacillus</taxon>
    </lineage>
</organism>
<reference evidence="8 9" key="1">
    <citation type="submission" date="2015-04" db="EMBL/GenBank/DDBJ databases">
        <title>Taxonomic description and genome sequence of Bacillus campisalis sp. nov., a novel member of the genus Bacillus isolated from solar saltern.</title>
        <authorList>
            <person name="Mathan Kumar R."/>
            <person name="Kaur G."/>
            <person name="Kumar A."/>
            <person name="Singh N.K."/>
            <person name="Kaur N."/>
            <person name="Kumar N."/>
            <person name="Mayilraj S."/>
        </authorList>
    </citation>
    <scope>NUCLEOTIDE SEQUENCE [LARGE SCALE GENOMIC DNA]</scope>
    <source>
        <strain evidence="8 9">SA2-6</strain>
    </source>
</reference>
<evidence type="ECO:0000256" key="6">
    <source>
        <dbReference type="RuleBase" id="RU003704"/>
    </source>
</evidence>
<evidence type="ECO:0000256" key="2">
    <source>
        <dbReference type="ARBA" id="ARBA00022679"/>
    </source>
</evidence>
<dbReference type="InterPro" id="IPR002139">
    <property type="entry name" value="Ribo/fructo_kinase"/>
</dbReference>
<evidence type="ECO:0000259" key="7">
    <source>
        <dbReference type="Pfam" id="PF00294"/>
    </source>
</evidence>
<dbReference type="Gene3D" id="3.40.1190.20">
    <property type="match status" value="1"/>
</dbReference>
<proteinExistence type="inferred from homology"/>
<dbReference type="GO" id="GO:0005524">
    <property type="term" value="F:ATP binding"/>
    <property type="evidence" value="ECO:0007669"/>
    <property type="project" value="UniProtKB-KW"/>
</dbReference>
<keyword evidence="3" id="KW-0547">Nucleotide-binding</keyword>
<gene>
    <name evidence="8" type="ORF">WQ57_17195</name>
</gene>
<dbReference type="PANTHER" id="PTHR43085:SF1">
    <property type="entry name" value="PSEUDOURIDINE KINASE-RELATED"/>
    <property type="match status" value="1"/>
</dbReference>
<evidence type="ECO:0000313" key="8">
    <source>
        <dbReference type="EMBL" id="KKK36798.1"/>
    </source>
</evidence>
<dbReference type="EMBL" id="LAYY01000022">
    <property type="protein sequence ID" value="KKK36798.1"/>
    <property type="molecule type" value="Genomic_DNA"/>
</dbReference>
<dbReference type="GO" id="GO:0008865">
    <property type="term" value="F:fructokinase activity"/>
    <property type="evidence" value="ECO:0007669"/>
    <property type="project" value="UniProtKB-ARBA"/>
</dbReference>
<dbReference type="PRINTS" id="PR00990">
    <property type="entry name" value="RIBOKINASE"/>
</dbReference>
<dbReference type="InterPro" id="IPR050306">
    <property type="entry name" value="PfkB_Carbo_kinase"/>
</dbReference>
<dbReference type="CDD" id="cd01166">
    <property type="entry name" value="KdgK"/>
    <property type="match status" value="1"/>
</dbReference>
<dbReference type="PROSITE" id="PS00584">
    <property type="entry name" value="PFKB_KINASES_2"/>
    <property type="match status" value="1"/>
</dbReference>
<dbReference type="InterPro" id="IPR029056">
    <property type="entry name" value="Ribokinase-like"/>
</dbReference>
<dbReference type="RefSeq" id="WP_046525000.1">
    <property type="nucleotide sequence ID" value="NZ_LAYY01000022.1"/>
</dbReference>
<dbReference type="Proteomes" id="UP000034166">
    <property type="component" value="Unassembled WGS sequence"/>
</dbReference>
<evidence type="ECO:0000256" key="4">
    <source>
        <dbReference type="ARBA" id="ARBA00022777"/>
    </source>
</evidence>
<keyword evidence="4 6" id="KW-0418">Kinase</keyword>
<name>A0A0M2SRL7_9BACI</name>
<sequence length="314" mass="34000">MDVITFGETMVLFTPVTAGPLRFTSHFQKTIGGAESNVAIALSRLGHKVGWTSRLGKDEFGTYIRNYIRGEGVDTTGVVFDHSRPTGVFFKEQRPGKEPNILYYRKGSAASRMTPSDIPEAQIKEAKFLHLTGITPALSESCKETVHHAISIAKQNGVKVIFDPNLRLKLWSAEEAREALVPIVAQCDYILPGLEEGSILTGKTEPEDIASFFLENGSSFVVVKLGEKGAYFASEAEEAHVPGFPVTEIVDPIGAGDGFAAGFLSGLLRNWPVKEAVALGNKVGAYALSVAGDAEGYPNWEQIIKEKADAEVLR</sequence>
<evidence type="ECO:0000256" key="1">
    <source>
        <dbReference type="ARBA" id="ARBA00010688"/>
    </source>
</evidence>